<accession>A0A8C5ZXD4</accession>
<reference evidence="1" key="2">
    <citation type="submission" date="2025-09" db="UniProtKB">
        <authorList>
            <consortium name="Ensembl"/>
        </authorList>
    </citation>
    <scope>IDENTIFICATION</scope>
</reference>
<evidence type="ECO:0000313" key="2">
    <source>
        <dbReference type="Proteomes" id="UP000694407"/>
    </source>
</evidence>
<dbReference type="Ensembl" id="ENSMMMT00000023548.1">
    <property type="protein sequence ID" value="ENSMMMP00000020723.1"/>
    <property type="gene ID" value="ENSMMMG00000018286.1"/>
</dbReference>
<organism evidence="1 2">
    <name type="scientific">Marmota marmota marmota</name>
    <name type="common">Alpine marmot</name>
    <dbReference type="NCBI Taxonomy" id="9994"/>
    <lineage>
        <taxon>Eukaryota</taxon>
        <taxon>Metazoa</taxon>
        <taxon>Chordata</taxon>
        <taxon>Craniata</taxon>
        <taxon>Vertebrata</taxon>
        <taxon>Euteleostomi</taxon>
        <taxon>Mammalia</taxon>
        <taxon>Eutheria</taxon>
        <taxon>Euarchontoglires</taxon>
        <taxon>Glires</taxon>
        <taxon>Rodentia</taxon>
        <taxon>Sciuromorpha</taxon>
        <taxon>Sciuridae</taxon>
        <taxon>Xerinae</taxon>
        <taxon>Marmotini</taxon>
        <taxon>Marmota</taxon>
    </lineage>
</organism>
<name>A0A8C5ZXD4_MARMA</name>
<dbReference type="GeneTree" id="ENSGT00960000191773"/>
<evidence type="ECO:0000313" key="1">
    <source>
        <dbReference type="Ensembl" id="ENSMMMP00000020723.1"/>
    </source>
</evidence>
<protein>
    <submittedName>
        <fullName evidence="1">Uncharacterized protein</fullName>
    </submittedName>
</protein>
<proteinExistence type="predicted"/>
<dbReference type="AlphaFoldDB" id="A0A8C5ZXD4"/>
<keyword evidence="2" id="KW-1185">Reference proteome</keyword>
<dbReference type="Proteomes" id="UP000694407">
    <property type="component" value="Unplaced"/>
</dbReference>
<reference evidence="1" key="1">
    <citation type="submission" date="2025-08" db="UniProtKB">
        <authorList>
            <consortium name="Ensembl"/>
        </authorList>
    </citation>
    <scope>IDENTIFICATION</scope>
</reference>
<sequence length="108" mass="12259">MERPTEFVGIIHWHGLQLLHFWQGGWPGNSQGSGAAALDPELAVAMDFKGFRKNACTFDLEAKFQQTGRTIVGRSWKTRGKPVFPRLGQRWLPEQYTPLTDDPDSMEN</sequence>